<name>A0ABV6C7V9_9GAMM</name>
<dbReference type="InterPro" id="IPR003753">
    <property type="entry name" value="Exonuc_VII_L"/>
</dbReference>
<comment type="subunit">
    <text evidence="5">Heterooligomer composed of large and small subunits.</text>
</comment>
<keyword evidence="10" id="KW-1185">Reference proteome</keyword>
<evidence type="ECO:0000256" key="3">
    <source>
        <dbReference type="ARBA" id="ARBA00022801"/>
    </source>
</evidence>
<evidence type="ECO:0000256" key="6">
    <source>
        <dbReference type="RuleBase" id="RU004355"/>
    </source>
</evidence>
<comment type="similarity">
    <text evidence="5 6">Belongs to the XseA family.</text>
</comment>
<comment type="caution">
    <text evidence="9">The sequence shown here is derived from an EMBL/GenBank/DDBJ whole genome shotgun (WGS) entry which is preliminary data.</text>
</comment>
<dbReference type="InterPro" id="IPR025824">
    <property type="entry name" value="OB-fold_nuc-bd_dom"/>
</dbReference>
<comment type="function">
    <text evidence="5">Bidirectionally degrades single-stranded DNA into large acid-insoluble oligonucleotides, which are then degraded further into small acid-soluble oligonucleotides.</text>
</comment>
<evidence type="ECO:0000259" key="7">
    <source>
        <dbReference type="Pfam" id="PF02601"/>
    </source>
</evidence>
<dbReference type="Pfam" id="PF13742">
    <property type="entry name" value="tRNA_anti_2"/>
    <property type="match status" value="1"/>
</dbReference>
<gene>
    <name evidence="5 9" type="primary">xseA</name>
    <name evidence="9" type="ORF">ACFFIT_00925</name>
</gene>
<proteinExistence type="inferred from homology"/>
<dbReference type="PANTHER" id="PTHR30008">
    <property type="entry name" value="EXODEOXYRIBONUCLEASE 7 LARGE SUBUNIT"/>
    <property type="match status" value="1"/>
</dbReference>
<evidence type="ECO:0000256" key="1">
    <source>
        <dbReference type="ARBA" id="ARBA00022490"/>
    </source>
</evidence>
<evidence type="ECO:0000256" key="5">
    <source>
        <dbReference type="HAMAP-Rule" id="MF_00378"/>
    </source>
</evidence>
<dbReference type="PANTHER" id="PTHR30008:SF0">
    <property type="entry name" value="EXODEOXYRIBONUCLEASE 7 LARGE SUBUNIT"/>
    <property type="match status" value="1"/>
</dbReference>
<evidence type="ECO:0000313" key="10">
    <source>
        <dbReference type="Proteomes" id="UP001589758"/>
    </source>
</evidence>
<dbReference type="EC" id="3.1.11.6" evidence="5"/>
<dbReference type="CDD" id="cd04489">
    <property type="entry name" value="ExoVII_LU_OBF"/>
    <property type="match status" value="1"/>
</dbReference>
<sequence length="547" mass="61868">MYPSNQAIMSPTENNLFTVSRLNHQIRLMLEANASHILLVGEISNFSRPSSGHWYFTLKDDSAQIRAAMFRGNNIRVNFSPANGMLVIVRANVTLYEPRGDYQLVVENIKPAGEGLLQQKFEALKNKLHAEGLFDSQLKKALPVSVKSIGVITSSSGAALQDILNVLKRRDPGLPVVIYPTMVQGQSAIEQIAQMIEIANLRNEVDVLIVARGGGSLEDLWCFNEERVARAIFASKIPIISGVGHETDFTIADFVADIRAPTPSAAAELVSRDSVALIQLVQRSRQRLQMAVDYYFSQQQQTFDHLFHRLKYQHPQIKITRQLMHLTEIQNQLEKLGNQKINGLKEKWLSLNTKLDAFNPYQIGLNRLSRLKERLAACDPTIRISRAHQLLEQQSYKLSQSIRNFLLLHQQKINLLDKKLYPATIGKLSDNKKRAQLLSQSLLKIDMRYVVSMQKNRLNLLRAKRDTTMEFLINQAKNQLSTKCSSLDALSPLKTLNRGYSVVLSEDKKRISSHLQVKKGQKIKMHVTDGVILTEVLSTEEIKTKSL</sequence>
<feature type="domain" description="OB-fold nucleic acid binding" evidence="8">
    <location>
        <begin position="17"/>
        <end position="109"/>
    </location>
</feature>
<evidence type="ECO:0000256" key="4">
    <source>
        <dbReference type="ARBA" id="ARBA00022839"/>
    </source>
</evidence>
<feature type="domain" description="Exonuclease VII large subunit C-terminal" evidence="7">
    <location>
        <begin position="133"/>
        <end position="395"/>
    </location>
</feature>
<dbReference type="Pfam" id="PF02601">
    <property type="entry name" value="Exonuc_VII_L"/>
    <property type="match status" value="1"/>
</dbReference>
<evidence type="ECO:0000256" key="2">
    <source>
        <dbReference type="ARBA" id="ARBA00022722"/>
    </source>
</evidence>
<keyword evidence="2 5" id="KW-0540">Nuclease</keyword>
<evidence type="ECO:0000259" key="8">
    <source>
        <dbReference type="Pfam" id="PF13742"/>
    </source>
</evidence>
<dbReference type="RefSeq" id="WP_385875531.1">
    <property type="nucleotide sequence ID" value="NZ_JBHLXE010000013.1"/>
</dbReference>
<evidence type="ECO:0000313" key="9">
    <source>
        <dbReference type="EMBL" id="MFC0178677.1"/>
    </source>
</evidence>
<comment type="subcellular location">
    <subcellularLocation>
        <location evidence="5 6">Cytoplasm</location>
    </subcellularLocation>
</comment>
<keyword evidence="1 5" id="KW-0963">Cytoplasm</keyword>
<dbReference type="HAMAP" id="MF_00378">
    <property type="entry name" value="Exonuc_7_L"/>
    <property type="match status" value="1"/>
</dbReference>
<dbReference type="Proteomes" id="UP001589758">
    <property type="component" value="Unassembled WGS sequence"/>
</dbReference>
<protein>
    <recommendedName>
        <fullName evidence="5">Exodeoxyribonuclease 7 large subunit</fullName>
        <ecNumber evidence="5">3.1.11.6</ecNumber>
    </recommendedName>
    <alternativeName>
        <fullName evidence="5">Exodeoxyribonuclease VII large subunit</fullName>
        <shortName evidence="5">Exonuclease VII large subunit</shortName>
    </alternativeName>
</protein>
<keyword evidence="3 5" id="KW-0378">Hydrolase</keyword>
<reference evidence="9 10" key="1">
    <citation type="submission" date="2024-09" db="EMBL/GenBank/DDBJ databases">
        <authorList>
            <person name="Sun Q."/>
            <person name="Mori K."/>
        </authorList>
    </citation>
    <scope>NUCLEOTIDE SEQUENCE [LARGE SCALE GENOMIC DNA]</scope>
    <source>
        <strain evidence="9 10">CCM 8545</strain>
    </source>
</reference>
<accession>A0ABV6C7V9</accession>
<dbReference type="InterPro" id="IPR020579">
    <property type="entry name" value="Exonuc_VII_lsu_C"/>
</dbReference>
<keyword evidence="4 5" id="KW-0269">Exonuclease</keyword>
<organism evidence="9 10">
    <name type="scientific">Thorsellia kenyensis</name>
    <dbReference type="NCBI Taxonomy" id="1549888"/>
    <lineage>
        <taxon>Bacteria</taxon>
        <taxon>Pseudomonadati</taxon>
        <taxon>Pseudomonadota</taxon>
        <taxon>Gammaproteobacteria</taxon>
        <taxon>Enterobacterales</taxon>
        <taxon>Thorselliaceae</taxon>
        <taxon>Thorsellia</taxon>
    </lineage>
</organism>
<dbReference type="GO" id="GO:0008855">
    <property type="term" value="F:exodeoxyribonuclease VII activity"/>
    <property type="evidence" value="ECO:0007669"/>
    <property type="project" value="UniProtKB-EC"/>
</dbReference>
<dbReference type="EMBL" id="JBHLXE010000013">
    <property type="protein sequence ID" value="MFC0178677.1"/>
    <property type="molecule type" value="Genomic_DNA"/>
</dbReference>
<dbReference type="NCBIfam" id="TIGR00237">
    <property type="entry name" value="xseA"/>
    <property type="match status" value="1"/>
</dbReference>
<comment type="catalytic activity">
    <reaction evidence="5 6">
        <text>Exonucleolytic cleavage in either 5'- to 3'- or 3'- to 5'-direction to yield nucleoside 5'-phosphates.</text>
        <dbReference type="EC" id="3.1.11.6"/>
    </reaction>
</comment>